<proteinExistence type="predicted"/>
<sequence>MFGIDSILRDLKKHFYVERFYKSALSQDIFLGKDFDFPFFRMVNISQNMEYESNPCFHGN</sequence>
<evidence type="ECO:0008006" key="3">
    <source>
        <dbReference type="Google" id="ProtNLM"/>
    </source>
</evidence>
<evidence type="ECO:0000313" key="1">
    <source>
        <dbReference type="EMBL" id="KAL2336898.1"/>
    </source>
</evidence>
<keyword evidence="2" id="KW-1185">Reference proteome</keyword>
<organism evidence="1 2">
    <name type="scientific">Flemingia macrophylla</name>
    <dbReference type="NCBI Taxonomy" id="520843"/>
    <lineage>
        <taxon>Eukaryota</taxon>
        <taxon>Viridiplantae</taxon>
        <taxon>Streptophyta</taxon>
        <taxon>Embryophyta</taxon>
        <taxon>Tracheophyta</taxon>
        <taxon>Spermatophyta</taxon>
        <taxon>Magnoliopsida</taxon>
        <taxon>eudicotyledons</taxon>
        <taxon>Gunneridae</taxon>
        <taxon>Pentapetalae</taxon>
        <taxon>rosids</taxon>
        <taxon>fabids</taxon>
        <taxon>Fabales</taxon>
        <taxon>Fabaceae</taxon>
        <taxon>Papilionoideae</taxon>
        <taxon>50 kb inversion clade</taxon>
        <taxon>NPAAA clade</taxon>
        <taxon>indigoferoid/millettioid clade</taxon>
        <taxon>Phaseoleae</taxon>
        <taxon>Flemingia</taxon>
    </lineage>
</organism>
<accession>A0ABD1MM66</accession>
<dbReference type="EMBL" id="JBGMDY010000004">
    <property type="protein sequence ID" value="KAL2336898.1"/>
    <property type="molecule type" value="Genomic_DNA"/>
</dbReference>
<dbReference type="AlphaFoldDB" id="A0ABD1MM66"/>
<gene>
    <name evidence="1" type="ORF">Fmac_011344</name>
</gene>
<name>A0ABD1MM66_9FABA</name>
<comment type="caution">
    <text evidence="1">The sequence shown here is derived from an EMBL/GenBank/DDBJ whole genome shotgun (WGS) entry which is preliminary data.</text>
</comment>
<protein>
    <recommendedName>
        <fullName evidence="3">Maturase K</fullName>
    </recommendedName>
</protein>
<reference evidence="1 2" key="1">
    <citation type="submission" date="2024-08" db="EMBL/GenBank/DDBJ databases">
        <title>Insights into the chromosomal genome structure of Flemingia macrophylla.</title>
        <authorList>
            <person name="Ding Y."/>
            <person name="Zhao Y."/>
            <person name="Bi W."/>
            <person name="Wu M."/>
            <person name="Zhao G."/>
            <person name="Gong Y."/>
            <person name="Li W."/>
            <person name="Zhang P."/>
        </authorList>
    </citation>
    <scope>NUCLEOTIDE SEQUENCE [LARGE SCALE GENOMIC DNA]</scope>
    <source>
        <strain evidence="1">DYQJB</strain>
        <tissue evidence="1">Leaf</tissue>
    </source>
</reference>
<dbReference type="Proteomes" id="UP001603857">
    <property type="component" value="Unassembled WGS sequence"/>
</dbReference>
<evidence type="ECO:0000313" key="2">
    <source>
        <dbReference type="Proteomes" id="UP001603857"/>
    </source>
</evidence>